<keyword evidence="2" id="KW-1185">Reference proteome</keyword>
<evidence type="ECO:0000313" key="1">
    <source>
        <dbReference type="EMBL" id="GFT07368.1"/>
    </source>
</evidence>
<sequence>MLARMKYMTKYGMQLVKKLQKPSKASLKRLELVTIFNCELLKESSQLEHNSPPRTVVLPPVRRSPRSYRLSNRRKPKKAPCLAFILYKIYSEIGKFFTRNRIVMANYA</sequence>
<protein>
    <submittedName>
        <fullName evidence="1">Uncharacterized protein</fullName>
    </submittedName>
</protein>
<proteinExistence type="predicted"/>
<evidence type="ECO:0000313" key="2">
    <source>
        <dbReference type="Proteomes" id="UP000887013"/>
    </source>
</evidence>
<name>A0A8X6NDF3_NEPPI</name>
<dbReference type="EMBL" id="BMAW01103087">
    <property type="protein sequence ID" value="GFT07368.1"/>
    <property type="molecule type" value="Genomic_DNA"/>
</dbReference>
<accession>A0A8X6NDF3</accession>
<organism evidence="1 2">
    <name type="scientific">Nephila pilipes</name>
    <name type="common">Giant wood spider</name>
    <name type="synonym">Nephila maculata</name>
    <dbReference type="NCBI Taxonomy" id="299642"/>
    <lineage>
        <taxon>Eukaryota</taxon>
        <taxon>Metazoa</taxon>
        <taxon>Ecdysozoa</taxon>
        <taxon>Arthropoda</taxon>
        <taxon>Chelicerata</taxon>
        <taxon>Arachnida</taxon>
        <taxon>Araneae</taxon>
        <taxon>Araneomorphae</taxon>
        <taxon>Entelegynae</taxon>
        <taxon>Araneoidea</taxon>
        <taxon>Nephilidae</taxon>
        <taxon>Nephila</taxon>
    </lineage>
</organism>
<reference evidence="1" key="1">
    <citation type="submission" date="2020-08" db="EMBL/GenBank/DDBJ databases">
        <title>Multicomponent nature underlies the extraordinary mechanical properties of spider dragline silk.</title>
        <authorList>
            <person name="Kono N."/>
            <person name="Nakamura H."/>
            <person name="Mori M."/>
            <person name="Yoshida Y."/>
            <person name="Ohtoshi R."/>
            <person name="Malay A.D."/>
            <person name="Moran D.A.P."/>
            <person name="Tomita M."/>
            <person name="Numata K."/>
            <person name="Arakawa K."/>
        </authorList>
    </citation>
    <scope>NUCLEOTIDE SEQUENCE</scope>
</reference>
<dbReference type="AlphaFoldDB" id="A0A8X6NDF3"/>
<dbReference type="Proteomes" id="UP000887013">
    <property type="component" value="Unassembled WGS sequence"/>
</dbReference>
<gene>
    <name evidence="1" type="ORF">NPIL_492931</name>
</gene>
<comment type="caution">
    <text evidence="1">The sequence shown here is derived from an EMBL/GenBank/DDBJ whole genome shotgun (WGS) entry which is preliminary data.</text>
</comment>